<evidence type="ECO:0000256" key="4">
    <source>
        <dbReference type="ARBA" id="ARBA00023242"/>
    </source>
</evidence>
<dbReference type="InterPro" id="IPR001138">
    <property type="entry name" value="Zn2Cys6_DnaBD"/>
</dbReference>
<dbReference type="Proteomes" id="UP000019376">
    <property type="component" value="Unassembled WGS sequence"/>
</dbReference>
<name>S8AY51_PENO1</name>
<keyword evidence="6" id="KW-0812">Transmembrane</keyword>
<feature type="domain" description="Zn(2)-C6 fungal-type" evidence="7">
    <location>
        <begin position="33"/>
        <end position="63"/>
    </location>
</feature>
<dbReference type="PROSITE" id="PS50048">
    <property type="entry name" value="ZN2_CY6_FUNGAL_2"/>
    <property type="match status" value="1"/>
</dbReference>
<dbReference type="eggNOG" id="ENOG502QRM1">
    <property type="taxonomic scope" value="Eukaryota"/>
</dbReference>
<feature type="region of interest" description="Disordered" evidence="5">
    <location>
        <begin position="66"/>
        <end position="126"/>
    </location>
</feature>
<evidence type="ECO:0000256" key="2">
    <source>
        <dbReference type="ARBA" id="ARBA00023125"/>
    </source>
</evidence>
<evidence type="ECO:0000256" key="6">
    <source>
        <dbReference type="SAM" id="Phobius"/>
    </source>
</evidence>
<keyword evidence="2" id="KW-0238">DNA-binding</keyword>
<evidence type="ECO:0000313" key="8">
    <source>
        <dbReference type="EMBL" id="EPS31283.1"/>
    </source>
</evidence>
<dbReference type="Pfam" id="PF11951">
    <property type="entry name" value="Fungal_trans_2"/>
    <property type="match status" value="1"/>
</dbReference>
<dbReference type="HOGENOM" id="CLU_041189_0_0_1"/>
<organism evidence="8 9">
    <name type="scientific">Penicillium oxalicum (strain 114-2 / CGMCC 5302)</name>
    <name type="common">Penicillium decumbens</name>
    <dbReference type="NCBI Taxonomy" id="933388"/>
    <lineage>
        <taxon>Eukaryota</taxon>
        <taxon>Fungi</taxon>
        <taxon>Dikarya</taxon>
        <taxon>Ascomycota</taxon>
        <taxon>Pezizomycotina</taxon>
        <taxon>Eurotiomycetes</taxon>
        <taxon>Eurotiomycetidae</taxon>
        <taxon>Eurotiales</taxon>
        <taxon>Aspergillaceae</taxon>
        <taxon>Penicillium</taxon>
    </lineage>
</organism>
<keyword evidence="1" id="KW-0805">Transcription regulation</keyword>
<dbReference type="GO" id="GO:0003677">
    <property type="term" value="F:DNA binding"/>
    <property type="evidence" value="ECO:0007669"/>
    <property type="project" value="UniProtKB-KW"/>
</dbReference>
<proteinExistence type="predicted"/>
<feature type="compositionally biased region" description="Basic and acidic residues" evidence="5">
    <location>
        <begin position="70"/>
        <end position="84"/>
    </location>
</feature>
<reference evidence="8 9" key="1">
    <citation type="journal article" date="2013" name="PLoS ONE">
        <title>Genomic and secretomic analyses reveal unique features of the lignocellulolytic enzyme system of Penicillium decumbens.</title>
        <authorList>
            <person name="Liu G."/>
            <person name="Zhang L."/>
            <person name="Wei X."/>
            <person name="Zou G."/>
            <person name="Qin Y."/>
            <person name="Ma L."/>
            <person name="Li J."/>
            <person name="Zheng H."/>
            <person name="Wang S."/>
            <person name="Wang C."/>
            <person name="Xun L."/>
            <person name="Zhao G.-P."/>
            <person name="Zhou Z."/>
            <person name="Qu Y."/>
        </authorList>
    </citation>
    <scope>NUCLEOTIDE SEQUENCE [LARGE SCALE GENOMIC DNA]</scope>
    <source>
        <strain evidence="9">114-2 / CGMCC 5302</strain>
    </source>
</reference>
<dbReference type="Pfam" id="PF00172">
    <property type="entry name" value="Zn_clus"/>
    <property type="match status" value="1"/>
</dbReference>
<evidence type="ECO:0000256" key="5">
    <source>
        <dbReference type="SAM" id="MobiDB-lite"/>
    </source>
</evidence>
<protein>
    <recommendedName>
        <fullName evidence="7">Zn(2)-C6 fungal-type domain-containing protein</fullName>
    </recommendedName>
</protein>
<dbReference type="GO" id="GO:0001228">
    <property type="term" value="F:DNA-binding transcription activator activity, RNA polymerase II-specific"/>
    <property type="evidence" value="ECO:0007669"/>
    <property type="project" value="TreeGrafter"/>
</dbReference>
<dbReference type="OrthoDB" id="3546279at2759"/>
<feature type="transmembrane region" description="Helical" evidence="6">
    <location>
        <begin position="470"/>
        <end position="495"/>
    </location>
</feature>
<dbReference type="CDD" id="cd00067">
    <property type="entry name" value="GAL4"/>
    <property type="match status" value="1"/>
</dbReference>
<evidence type="ECO:0000313" key="9">
    <source>
        <dbReference type="Proteomes" id="UP000019376"/>
    </source>
</evidence>
<dbReference type="AlphaFoldDB" id="S8AY51"/>
<keyword evidence="6" id="KW-0472">Membrane</keyword>
<accession>S8AY51</accession>
<sequence length="530" mass="58918">MPQLTPEKVTTSRAARARFRPKQRISHTKSRNGCFTCKHRHVKCDEERPKCGSCWVRGDECVFPPQAGTRDVRGRRSPAARERLSSVAAQVSTREDERETLHGSSDPTARLPEDLPNVTSQPSSDLNMGDLNLLQHYLLNTSRKMTLNKSKCVIWERKIPELAATNEFLMHFLLALAGMDILITEGSLHDPGARDSVSTPASLSSPWLHTIVEHHQRGIAGFQEALDAAEESSPEALLAGSMLVVAFAFASCGIPDLDPSFNMSQDGIAPAAVPSPRGANLELPRMQWLYLVRGVMTILKQFWPTLRKGRLRSLLLLSNANEDWKMWESQLRSNDFSLTNIKSERLRRFALGANRALAGLEELVNTSPLINSSGEAPAGSSASMTPHHDQTPSLELAAACDTSAHQHALSVTDSLYMRILYVLQMRSLHTQSSYDLEVQSEIEEADFAGWPRLLSDELIASLVSNRPVDFFRGASLVLLAHLYLAIAIMDGLWYCGKQCDVEIYRIYHLILSAGDEKLISLMAWPLDVIR</sequence>
<keyword evidence="4" id="KW-0539">Nucleus</keyword>
<dbReference type="InterPro" id="IPR053157">
    <property type="entry name" value="Sterol_Uptake_Regulator"/>
</dbReference>
<dbReference type="SMART" id="SM00066">
    <property type="entry name" value="GAL4"/>
    <property type="match status" value="1"/>
</dbReference>
<keyword evidence="6" id="KW-1133">Transmembrane helix</keyword>
<dbReference type="Gene3D" id="4.10.240.10">
    <property type="entry name" value="Zn(2)-C6 fungal-type DNA-binding domain"/>
    <property type="match status" value="1"/>
</dbReference>
<feature type="compositionally biased region" description="Polar residues" evidence="5">
    <location>
        <begin position="117"/>
        <end position="126"/>
    </location>
</feature>
<dbReference type="PhylomeDB" id="S8AY51"/>
<keyword evidence="3" id="KW-0804">Transcription</keyword>
<gene>
    <name evidence="8" type="ORF">PDE_06238</name>
</gene>
<keyword evidence="9" id="KW-1185">Reference proteome</keyword>
<dbReference type="SUPFAM" id="SSF57701">
    <property type="entry name" value="Zn2/Cys6 DNA-binding domain"/>
    <property type="match status" value="1"/>
</dbReference>
<evidence type="ECO:0000256" key="1">
    <source>
        <dbReference type="ARBA" id="ARBA00023015"/>
    </source>
</evidence>
<evidence type="ECO:0000256" key="3">
    <source>
        <dbReference type="ARBA" id="ARBA00023163"/>
    </source>
</evidence>
<dbReference type="PROSITE" id="PS00463">
    <property type="entry name" value="ZN2_CY6_FUNGAL_1"/>
    <property type="match status" value="1"/>
</dbReference>
<dbReference type="InterPro" id="IPR021858">
    <property type="entry name" value="Fun_TF"/>
</dbReference>
<dbReference type="STRING" id="933388.S8AY51"/>
<dbReference type="PANTHER" id="PTHR47784:SF5">
    <property type="entry name" value="STEROL UPTAKE CONTROL PROTEIN 2"/>
    <property type="match status" value="1"/>
</dbReference>
<dbReference type="GO" id="GO:0008270">
    <property type="term" value="F:zinc ion binding"/>
    <property type="evidence" value="ECO:0007669"/>
    <property type="project" value="InterPro"/>
</dbReference>
<dbReference type="PANTHER" id="PTHR47784">
    <property type="entry name" value="STEROL UPTAKE CONTROL PROTEIN 2"/>
    <property type="match status" value="1"/>
</dbReference>
<evidence type="ECO:0000259" key="7">
    <source>
        <dbReference type="PROSITE" id="PS50048"/>
    </source>
</evidence>
<dbReference type="EMBL" id="KB644413">
    <property type="protein sequence ID" value="EPS31283.1"/>
    <property type="molecule type" value="Genomic_DNA"/>
</dbReference>
<dbReference type="InterPro" id="IPR036864">
    <property type="entry name" value="Zn2-C6_fun-type_DNA-bd_sf"/>
</dbReference>